<keyword evidence="4" id="KW-0539">Nucleus</keyword>
<dbReference type="PROSITE" id="PS00678">
    <property type="entry name" value="WD_REPEATS_1"/>
    <property type="match status" value="1"/>
</dbReference>
<organism evidence="7 8">
    <name type="scientific">Tubulinosema ratisbonensis</name>
    <dbReference type="NCBI Taxonomy" id="291195"/>
    <lineage>
        <taxon>Eukaryota</taxon>
        <taxon>Fungi</taxon>
        <taxon>Fungi incertae sedis</taxon>
        <taxon>Microsporidia</taxon>
        <taxon>Tubulinosematoidea</taxon>
        <taxon>Tubulinosematidae</taxon>
        <taxon>Tubulinosema</taxon>
    </lineage>
</organism>
<dbReference type="InterPro" id="IPR001680">
    <property type="entry name" value="WD40_rpt"/>
</dbReference>
<dbReference type="SUPFAM" id="SSF50978">
    <property type="entry name" value="WD40 repeat-like"/>
    <property type="match status" value="1"/>
</dbReference>
<dbReference type="PANTHER" id="PTHR19879:SF1">
    <property type="entry name" value="CANNONBALL-RELATED"/>
    <property type="match status" value="1"/>
</dbReference>
<dbReference type="PROSITE" id="PS50294">
    <property type="entry name" value="WD_REPEATS_REGION"/>
    <property type="match status" value="2"/>
</dbReference>
<evidence type="ECO:0000256" key="5">
    <source>
        <dbReference type="PROSITE-ProRule" id="PRU00221"/>
    </source>
</evidence>
<dbReference type="PANTHER" id="PTHR19879">
    <property type="entry name" value="TRANSCRIPTION INITIATION FACTOR TFIID"/>
    <property type="match status" value="1"/>
</dbReference>
<dbReference type="AlphaFoldDB" id="A0A437AHU9"/>
<evidence type="ECO:0000256" key="3">
    <source>
        <dbReference type="ARBA" id="ARBA00022737"/>
    </source>
</evidence>
<dbReference type="Proteomes" id="UP000282876">
    <property type="component" value="Unassembled WGS sequence"/>
</dbReference>
<dbReference type="OrthoDB" id="10266330at2759"/>
<dbReference type="GO" id="GO:0003743">
    <property type="term" value="F:translation initiation factor activity"/>
    <property type="evidence" value="ECO:0007669"/>
    <property type="project" value="UniProtKB-KW"/>
</dbReference>
<comment type="subcellular location">
    <subcellularLocation>
        <location evidence="1">Nucleus</location>
    </subcellularLocation>
</comment>
<dbReference type="Gene3D" id="1.25.40.500">
    <property type="entry name" value="TFIID subunit TAF5, NTD2 domain"/>
    <property type="match status" value="1"/>
</dbReference>
<accession>A0A437AHU9</accession>
<proteinExistence type="predicted"/>
<dbReference type="InterPro" id="IPR019775">
    <property type="entry name" value="WD40_repeat_CS"/>
</dbReference>
<dbReference type="SMART" id="SM00320">
    <property type="entry name" value="WD40"/>
    <property type="match status" value="5"/>
</dbReference>
<keyword evidence="7" id="KW-0648">Protein biosynthesis</keyword>
<evidence type="ECO:0000313" key="8">
    <source>
        <dbReference type="Proteomes" id="UP000282876"/>
    </source>
</evidence>
<dbReference type="STRING" id="291195.A0A437AHU9"/>
<dbReference type="InterPro" id="IPR007582">
    <property type="entry name" value="TFIID_NTD2"/>
</dbReference>
<evidence type="ECO:0000256" key="2">
    <source>
        <dbReference type="ARBA" id="ARBA00022574"/>
    </source>
</evidence>
<keyword evidence="2 5" id="KW-0853">WD repeat</keyword>
<evidence type="ECO:0000259" key="6">
    <source>
        <dbReference type="Pfam" id="PF04494"/>
    </source>
</evidence>
<dbReference type="Pfam" id="PF04494">
    <property type="entry name" value="TFIID_NTD2"/>
    <property type="match status" value="1"/>
</dbReference>
<protein>
    <submittedName>
        <fullName evidence="7">Transcription initiation factor tfiid subunit taf5</fullName>
    </submittedName>
</protein>
<feature type="repeat" description="WD" evidence="5">
    <location>
        <begin position="295"/>
        <end position="329"/>
    </location>
</feature>
<keyword evidence="3" id="KW-0677">Repeat</keyword>
<evidence type="ECO:0000256" key="1">
    <source>
        <dbReference type="ARBA" id="ARBA00004123"/>
    </source>
</evidence>
<name>A0A437AHU9_9MICR</name>
<dbReference type="GO" id="GO:0006367">
    <property type="term" value="P:transcription initiation at RNA polymerase II promoter"/>
    <property type="evidence" value="ECO:0007669"/>
    <property type="project" value="TreeGrafter"/>
</dbReference>
<dbReference type="GO" id="GO:0016251">
    <property type="term" value="F:RNA polymerase II general transcription initiation factor activity"/>
    <property type="evidence" value="ECO:0007669"/>
    <property type="project" value="TreeGrafter"/>
</dbReference>
<evidence type="ECO:0000313" key="7">
    <source>
        <dbReference type="EMBL" id="RVD90609.1"/>
    </source>
</evidence>
<dbReference type="CDD" id="cd00200">
    <property type="entry name" value="WD40"/>
    <property type="match status" value="1"/>
</dbReference>
<sequence>MSTKHTAYSELLDNHGYDKLKAWIEDSLDQFKLELIQVLYPIFIHTYFDLIQYKKDFHSFFEKYSKDFNKPELVLFSSFTDISNIKENSIANAYRTDKYTISMGKYAFNLLLNFCEEKELNYILKLINQHLDIKVFVGVKNQVEGLVSCEMQPVNLTTFLVSRETEDSILKDEKYRYDHLETFVSQLRKKRENKNAGYSASYINAEIEKLKDITKRISCDSKNLPSIFCYTVFNSYDELTCSEISEDLKILALGFKNSKIEIHSLSGPLKKLKKSSELEKTDQKEMFEETEKEKLIGHQGPIYSIKFYKSNKFMLSSSQDNTVRLWSLELFSLVAVYKSAFPIWSVDITKDFYFAFGGADKTCSIYSLLSSKPERIFTALSDVTCVKFHPNSNYVFYGSCDTYIRMYDIHTCALMRVFTGHSESITCLDVSHCGMYLCSGSRDKQVILWDITTSKIINTFTTHNFPIFSVSFCWFGFVIASSDSECVRLFEKEKGEIGVFYTKNTSLQCVKFGYRNILSCVGPYNS</sequence>
<dbReference type="InterPro" id="IPR037264">
    <property type="entry name" value="TFIID_NTD2_sf"/>
</dbReference>
<evidence type="ECO:0000256" key="4">
    <source>
        <dbReference type="ARBA" id="ARBA00023242"/>
    </source>
</evidence>
<dbReference type="Pfam" id="PF00400">
    <property type="entry name" value="WD40"/>
    <property type="match status" value="3"/>
</dbReference>
<comment type="caution">
    <text evidence="7">The sequence shown here is derived from an EMBL/GenBank/DDBJ whole genome shotgun (WGS) entry which is preliminary data.</text>
</comment>
<keyword evidence="7" id="KW-0396">Initiation factor</keyword>
<feature type="repeat" description="WD" evidence="5">
    <location>
        <begin position="418"/>
        <end position="459"/>
    </location>
</feature>
<dbReference type="SUPFAM" id="SSF160897">
    <property type="entry name" value="Taf5 N-terminal domain-like"/>
    <property type="match status" value="1"/>
</dbReference>
<dbReference type="VEuPathDB" id="MicrosporidiaDB:TUBRATIS_29750"/>
<dbReference type="Gene3D" id="2.130.10.10">
    <property type="entry name" value="YVTN repeat-like/Quinoprotein amine dehydrogenase"/>
    <property type="match status" value="2"/>
</dbReference>
<gene>
    <name evidence="7" type="ORF">TUBRATIS_29750</name>
</gene>
<dbReference type="GO" id="GO:0005669">
    <property type="term" value="C:transcription factor TFIID complex"/>
    <property type="evidence" value="ECO:0007669"/>
    <property type="project" value="TreeGrafter"/>
</dbReference>
<feature type="domain" description="TFIID subunit TAF5 NTD2" evidence="6">
    <location>
        <begin position="15"/>
        <end position="131"/>
    </location>
</feature>
<dbReference type="PROSITE" id="PS50082">
    <property type="entry name" value="WD_REPEATS_2"/>
    <property type="match status" value="2"/>
</dbReference>
<dbReference type="InterPro" id="IPR036322">
    <property type="entry name" value="WD40_repeat_dom_sf"/>
</dbReference>
<dbReference type="CDD" id="cd08044">
    <property type="entry name" value="TAF5_NTD2"/>
    <property type="match status" value="1"/>
</dbReference>
<reference evidence="7 8" key="1">
    <citation type="submission" date="2018-10" db="EMBL/GenBank/DDBJ databases">
        <title>Draft genome sequence of the microsporidian Tubulinosema ratisbonensis.</title>
        <authorList>
            <person name="Polonais V."/>
            <person name="Peyretaillade E."/>
            <person name="Niehus S."/>
            <person name="Wawrzyniak I."/>
            <person name="Franchet A."/>
            <person name="Gaspin C."/>
            <person name="Reichstadt M."/>
            <person name="Belser C."/>
            <person name="Labadie K."/>
            <person name="Delbac F."/>
            <person name="Ferrandon D."/>
        </authorList>
    </citation>
    <scope>NUCLEOTIDE SEQUENCE [LARGE SCALE GENOMIC DNA]</scope>
    <source>
        <strain evidence="7 8">Franzen</strain>
    </source>
</reference>
<dbReference type="InterPro" id="IPR015943">
    <property type="entry name" value="WD40/YVTN_repeat-like_dom_sf"/>
</dbReference>
<keyword evidence="8" id="KW-1185">Reference proteome</keyword>
<dbReference type="EMBL" id="RCSS01000832">
    <property type="protein sequence ID" value="RVD90609.1"/>
    <property type="molecule type" value="Genomic_DNA"/>
</dbReference>